<feature type="region of interest" description="Disordered" evidence="1">
    <location>
        <begin position="491"/>
        <end position="541"/>
    </location>
</feature>
<evidence type="ECO:0000256" key="1">
    <source>
        <dbReference type="SAM" id="MobiDB-lite"/>
    </source>
</evidence>
<accession>A0AAD6SEU9</accession>
<feature type="compositionally biased region" description="Pro residues" evidence="1">
    <location>
        <begin position="361"/>
        <end position="382"/>
    </location>
</feature>
<feature type="compositionally biased region" description="Acidic residues" evidence="1">
    <location>
        <begin position="515"/>
        <end position="531"/>
    </location>
</feature>
<feature type="compositionally biased region" description="Pro residues" evidence="1">
    <location>
        <begin position="334"/>
        <end position="351"/>
    </location>
</feature>
<sequence length="698" mass="76119">MPKKKDGAPAKRRGNRTDVVGARAEHLLGELDGYCNASTAGKTRTWYPGFFQRYWTAFPWNIPFGEDPTQATLAATPKDNTLTEDEKAEKKKIVEETEAKIKRWLNYQRTHSGGGINPWSKWLAAALRSPEDERRPRRLLDYQVYMQDEQKNAAVNAALAERYPDKVGASDSIKWRAVLARELLAAEPEEVQDEFRVRGEEEYEEAMEEFRKIDGKGGGGDDFDENARAEARARLVGAVKPLLLSIRKLTGYQGTLLVGGVINGKMDVRSVHGGTVDGKNEDGPDGEDFTRWDPEGYKPVVKQFMRYITAANGTPQTIGVPSAAAVPEGGAEGPLPPASVPPIGPLAPPAPSLHLPAMPFATPPPPSSQPATGAPPPSPPSPAAGIVGNASTLRARNPSAERTGDGEIDVDMAVPTPTREMTPAEFRGLGIGPPLQRALLELTPGTRQLRIHRLGRMSEYDRTREENMARNKEILASCGVTKEVAVLMQDVRRDMKRGPPEGGGAAAKRARVGEAGDDSGYEDGDGSDSEDGGSQSEGEGVPWASDAHVALLAGGGGESWLKIVNWWWDYETKANYTGPSKGKGTTKRPKEVSAWISRARTGGPVPAIIDVFSFASRWWVWWVEINPSWRKRTGDVVQRLSKEGDGDWASVASSGPNGMLNILICLRWWYDAVVGDEGGMAGWKEAIEDVEWALERIW</sequence>
<feature type="compositionally biased region" description="Basic and acidic residues" evidence="1">
    <location>
        <begin position="278"/>
        <end position="294"/>
    </location>
</feature>
<comment type="caution">
    <text evidence="2">The sequence shown here is derived from an EMBL/GenBank/DDBJ whole genome shotgun (WGS) entry which is preliminary data.</text>
</comment>
<name>A0AAD6SEU9_9AGAR</name>
<dbReference type="Proteomes" id="UP001218188">
    <property type="component" value="Unassembled WGS sequence"/>
</dbReference>
<evidence type="ECO:0000313" key="3">
    <source>
        <dbReference type="Proteomes" id="UP001218188"/>
    </source>
</evidence>
<gene>
    <name evidence="2" type="ORF">C8F04DRAFT_1268411</name>
</gene>
<dbReference type="EMBL" id="JARJCM010000142">
    <property type="protein sequence ID" value="KAJ7026235.1"/>
    <property type="molecule type" value="Genomic_DNA"/>
</dbReference>
<feature type="region of interest" description="Disordered" evidence="1">
    <location>
        <begin position="274"/>
        <end position="294"/>
    </location>
</feature>
<dbReference type="AlphaFoldDB" id="A0AAD6SEU9"/>
<feature type="region of interest" description="Disordered" evidence="1">
    <location>
        <begin position="321"/>
        <end position="387"/>
    </location>
</feature>
<proteinExistence type="predicted"/>
<keyword evidence="3" id="KW-1185">Reference proteome</keyword>
<protein>
    <submittedName>
        <fullName evidence="2">Uncharacterized protein</fullName>
    </submittedName>
</protein>
<evidence type="ECO:0000313" key="2">
    <source>
        <dbReference type="EMBL" id="KAJ7026235.1"/>
    </source>
</evidence>
<organism evidence="2 3">
    <name type="scientific">Mycena alexandri</name>
    <dbReference type="NCBI Taxonomy" id="1745969"/>
    <lineage>
        <taxon>Eukaryota</taxon>
        <taxon>Fungi</taxon>
        <taxon>Dikarya</taxon>
        <taxon>Basidiomycota</taxon>
        <taxon>Agaricomycotina</taxon>
        <taxon>Agaricomycetes</taxon>
        <taxon>Agaricomycetidae</taxon>
        <taxon>Agaricales</taxon>
        <taxon>Marasmiineae</taxon>
        <taxon>Mycenaceae</taxon>
        <taxon>Mycena</taxon>
    </lineage>
</organism>
<reference evidence="2" key="1">
    <citation type="submission" date="2023-03" db="EMBL/GenBank/DDBJ databases">
        <title>Massive genome expansion in bonnet fungi (Mycena s.s.) driven by repeated elements and novel gene families across ecological guilds.</title>
        <authorList>
            <consortium name="Lawrence Berkeley National Laboratory"/>
            <person name="Harder C.B."/>
            <person name="Miyauchi S."/>
            <person name="Viragh M."/>
            <person name="Kuo A."/>
            <person name="Thoen E."/>
            <person name="Andreopoulos B."/>
            <person name="Lu D."/>
            <person name="Skrede I."/>
            <person name="Drula E."/>
            <person name="Henrissat B."/>
            <person name="Morin E."/>
            <person name="Kohler A."/>
            <person name="Barry K."/>
            <person name="LaButti K."/>
            <person name="Morin E."/>
            <person name="Salamov A."/>
            <person name="Lipzen A."/>
            <person name="Mereny Z."/>
            <person name="Hegedus B."/>
            <person name="Baldrian P."/>
            <person name="Stursova M."/>
            <person name="Weitz H."/>
            <person name="Taylor A."/>
            <person name="Grigoriev I.V."/>
            <person name="Nagy L.G."/>
            <person name="Martin F."/>
            <person name="Kauserud H."/>
        </authorList>
    </citation>
    <scope>NUCLEOTIDE SEQUENCE</scope>
    <source>
        <strain evidence="2">CBHHK200</strain>
    </source>
</reference>